<gene>
    <name evidence="2" type="ORF">KDM89_00710</name>
</gene>
<comment type="caution">
    <text evidence="2">The sequence shown here is derived from an EMBL/GenBank/DDBJ whole genome shotgun (WGS) entry which is preliminary data.</text>
</comment>
<accession>A0A941DM99</accession>
<dbReference type="PANTHER" id="PTHR39327">
    <property type="match status" value="1"/>
</dbReference>
<sequence>MHRHRLTCLLSLCAVALLAALPGWSGLTDFSPGLIEALQKRFGAEAPRRLQQFQSAISQIRRQAGADGIRNAVQTASGKAELPWLQKVNDFFNKVPYLTDQEHWGVPDYWATPAEMVASWGGDCEDYAIAKYMSLKELGFPVERLRITYVRAVKIGETHMVLAYYPYPSADPLILDNLVDEVQPASQRTDLIPVYSFNDEDLWLASGVNRKGGASTVRLWREVIERMEKEKRM</sequence>
<dbReference type="InterPro" id="IPR010319">
    <property type="entry name" value="Transglutaminase-like_Cys_pept"/>
</dbReference>
<dbReference type="PANTHER" id="PTHR39327:SF1">
    <property type="entry name" value="BLR5470 PROTEIN"/>
    <property type="match status" value="1"/>
</dbReference>
<proteinExistence type="predicted"/>
<feature type="chain" id="PRO_5036875345" evidence="1">
    <location>
        <begin position="20"/>
        <end position="233"/>
    </location>
</feature>
<dbReference type="Pfam" id="PF06035">
    <property type="entry name" value="Peptidase_C93"/>
    <property type="match status" value="1"/>
</dbReference>
<dbReference type="RefSeq" id="WP_212686042.1">
    <property type="nucleotide sequence ID" value="NZ_JAGSPN010000001.1"/>
</dbReference>
<dbReference type="AlphaFoldDB" id="A0A941DM99"/>
<dbReference type="EMBL" id="JAGSPN010000001">
    <property type="protein sequence ID" value="MBR7780646.1"/>
    <property type="molecule type" value="Genomic_DNA"/>
</dbReference>
<keyword evidence="3" id="KW-1185">Reference proteome</keyword>
<evidence type="ECO:0000313" key="3">
    <source>
        <dbReference type="Proteomes" id="UP000680067"/>
    </source>
</evidence>
<keyword evidence="1" id="KW-0732">Signal</keyword>
<evidence type="ECO:0000313" key="2">
    <source>
        <dbReference type="EMBL" id="MBR7780646.1"/>
    </source>
</evidence>
<evidence type="ECO:0000256" key="1">
    <source>
        <dbReference type="SAM" id="SignalP"/>
    </source>
</evidence>
<name>A0A941DM99_9BURK</name>
<feature type="signal peptide" evidence="1">
    <location>
        <begin position="1"/>
        <end position="19"/>
    </location>
</feature>
<dbReference type="Gene3D" id="3.10.620.30">
    <property type="match status" value="1"/>
</dbReference>
<dbReference type="Proteomes" id="UP000680067">
    <property type="component" value="Unassembled WGS sequence"/>
</dbReference>
<reference evidence="2" key="1">
    <citation type="submission" date="2021-04" db="EMBL/GenBank/DDBJ databases">
        <title>novel species isolated from subtropical streams in China.</title>
        <authorList>
            <person name="Lu H."/>
        </authorList>
    </citation>
    <scope>NUCLEOTIDE SEQUENCE</scope>
    <source>
        <strain evidence="2">LFS511W</strain>
    </source>
</reference>
<organism evidence="2 3">
    <name type="scientific">Undibacterium luofuense</name>
    <dbReference type="NCBI Taxonomy" id="2828733"/>
    <lineage>
        <taxon>Bacteria</taxon>
        <taxon>Pseudomonadati</taxon>
        <taxon>Pseudomonadota</taxon>
        <taxon>Betaproteobacteria</taxon>
        <taxon>Burkholderiales</taxon>
        <taxon>Oxalobacteraceae</taxon>
        <taxon>Undibacterium</taxon>
    </lineage>
</organism>
<protein>
    <submittedName>
        <fullName evidence="2">Transglutaminase-like cysteine peptidase</fullName>
    </submittedName>
</protein>